<name>A0ACB9A2I1_9ASTR</name>
<reference evidence="2" key="1">
    <citation type="journal article" date="2022" name="Mol. Ecol. Resour.">
        <title>The genomes of chicory, endive, great burdock and yacon provide insights into Asteraceae palaeo-polyploidization history and plant inulin production.</title>
        <authorList>
            <person name="Fan W."/>
            <person name="Wang S."/>
            <person name="Wang H."/>
            <person name="Wang A."/>
            <person name="Jiang F."/>
            <person name="Liu H."/>
            <person name="Zhao H."/>
            <person name="Xu D."/>
            <person name="Zhang Y."/>
        </authorList>
    </citation>
    <scope>NUCLEOTIDE SEQUENCE [LARGE SCALE GENOMIC DNA]</scope>
    <source>
        <strain evidence="2">cv. Yunnan</strain>
    </source>
</reference>
<accession>A0ACB9A2I1</accession>
<evidence type="ECO:0000313" key="2">
    <source>
        <dbReference type="Proteomes" id="UP001056120"/>
    </source>
</evidence>
<comment type="caution">
    <text evidence="1">The sequence shown here is derived from an EMBL/GenBank/DDBJ whole genome shotgun (WGS) entry which is preliminary data.</text>
</comment>
<protein>
    <submittedName>
        <fullName evidence="1">Uncharacterized protein</fullName>
    </submittedName>
</protein>
<keyword evidence="2" id="KW-1185">Reference proteome</keyword>
<sequence>MDVGTAVIEFCENNGLICGGFGLHITLLTSSNQITKLEGGAGSSNSKGILSCEIDVEEGSAGDRHADG</sequence>
<proteinExistence type="predicted"/>
<reference evidence="1 2" key="2">
    <citation type="journal article" date="2022" name="Mol. Ecol. Resour.">
        <title>The genomes of chicory, endive, great burdock and yacon provide insights into Asteraceae paleo-polyploidization history and plant inulin production.</title>
        <authorList>
            <person name="Fan W."/>
            <person name="Wang S."/>
            <person name="Wang H."/>
            <person name="Wang A."/>
            <person name="Jiang F."/>
            <person name="Liu H."/>
            <person name="Zhao H."/>
            <person name="Xu D."/>
            <person name="Zhang Y."/>
        </authorList>
    </citation>
    <scope>NUCLEOTIDE SEQUENCE [LARGE SCALE GENOMIC DNA]</scope>
    <source>
        <strain evidence="2">cv. Yunnan</strain>
        <tissue evidence="1">Leaves</tissue>
    </source>
</reference>
<gene>
    <name evidence="1" type="ORF">L1987_74132</name>
</gene>
<organism evidence="1 2">
    <name type="scientific">Smallanthus sonchifolius</name>
    <dbReference type="NCBI Taxonomy" id="185202"/>
    <lineage>
        <taxon>Eukaryota</taxon>
        <taxon>Viridiplantae</taxon>
        <taxon>Streptophyta</taxon>
        <taxon>Embryophyta</taxon>
        <taxon>Tracheophyta</taxon>
        <taxon>Spermatophyta</taxon>
        <taxon>Magnoliopsida</taxon>
        <taxon>eudicotyledons</taxon>
        <taxon>Gunneridae</taxon>
        <taxon>Pentapetalae</taxon>
        <taxon>asterids</taxon>
        <taxon>campanulids</taxon>
        <taxon>Asterales</taxon>
        <taxon>Asteraceae</taxon>
        <taxon>Asteroideae</taxon>
        <taxon>Heliantheae alliance</taxon>
        <taxon>Millerieae</taxon>
        <taxon>Smallanthus</taxon>
    </lineage>
</organism>
<dbReference type="Proteomes" id="UP001056120">
    <property type="component" value="Linkage Group LG25"/>
</dbReference>
<dbReference type="EMBL" id="CM042042">
    <property type="protein sequence ID" value="KAI3703936.1"/>
    <property type="molecule type" value="Genomic_DNA"/>
</dbReference>
<evidence type="ECO:0000313" key="1">
    <source>
        <dbReference type="EMBL" id="KAI3703936.1"/>
    </source>
</evidence>